<dbReference type="GO" id="GO:0016740">
    <property type="term" value="F:transferase activity"/>
    <property type="evidence" value="ECO:0007669"/>
    <property type="project" value="UniProtKB-KW"/>
</dbReference>
<keyword evidence="3" id="KW-1185">Reference proteome</keyword>
<dbReference type="Proteomes" id="UP000323046">
    <property type="component" value="Chromosome"/>
</dbReference>
<accession>A0A5P2BQW9</accession>
<feature type="region of interest" description="Disordered" evidence="1">
    <location>
        <begin position="86"/>
        <end position="128"/>
    </location>
</feature>
<gene>
    <name evidence="2" type="ORF">DEJ47_34005</name>
</gene>
<dbReference type="AlphaFoldDB" id="A0A5P2BQW9"/>
<evidence type="ECO:0000256" key="1">
    <source>
        <dbReference type="SAM" id="MobiDB-lite"/>
    </source>
</evidence>
<name>A0A5P2BQW9_STRVZ</name>
<reference evidence="2 3" key="1">
    <citation type="submission" date="2018-05" db="EMBL/GenBank/DDBJ databases">
        <title>Streptomyces venezuelae.</title>
        <authorList>
            <person name="Kim W."/>
            <person name="Lee N."/>
            <person name="Cho B.-K."/>
        </authorList>
    </citation>
    <scope>NUCLEOTIDE SEQUENCE [LARGE SCALE GENOMIC DNA]</scope>
    <source>
        <strain evidence="2 3">ATCC 14583</strain>
    </source>
</reference>
<evidence type="ECO:0000313" key="2">
    <source>
        <dbReference type="EMBL" id="QES30769.1"/>
    </source>
</evidence>
<dbReference type="EMBL" id="CP029193">
    <property type="protein sequence ID" value="QES30769.1"/>
    <property type="molecule type" value="Genomic_DNA"/>
</dbReference>
<organism evidence="2 3">
    <name type="scientific">Streptomyces venezuelae</name>
    <dbReference type="NCBI Taxonomy" id="54571"/>
    <lineage>
        <taxon>Bacteria</taxon>
        <taxon>Bacillati</taxon>
        <taxon>Actinomycetota</taxon>
        <taxon>Actinomycetes</taxon>
        <taxon>Kitasatosporales</taxon>
        <taxon>Streptomycetaceae</taxon>
        <taxon>Streptomyces</taxon>
    </lineage>
</organism>
<sequence>MHSPGPAARTDTLLLVHTRRVVGQLTYEVCEQCASGVITDVYVASPLQDSGLGTRAISHLRACYPDVAWRSRLTKRMTRDLAHRMRLPHTEATRTCGHSTSGRAPAAGPDRVTPSRHGAPSRAPEACG</sequence>
<proteinExistence type="predicted"/>
<keyword evidence="2" id="KW-0808">Transferase</keyword>
<protein>
    <submittedName>
        <fullName evidence="2">N-acetyltransferase</fullName>
    </submittedName>
</protein>
<evidence type="ECO:0000313" key="3">
    <source>
        <dbReference type="Proteomes" id="UP000323046"/>
    </source>
</evidence>